<feature type="domain" description="TPX2 central" evidence="11">
    <location>
        <begin position="408"/>
        <end position="505"/>
    </location>
</feature>
<dbReference type="InterPro" id="IPR009675">
    <property type="entry name" value="TPX2_fam"/>
</dbReference>
<dbReference type="EMBL" id="RXGB01002140">
    <property type="protein sequence ID" value="TMW96172.1"/>
    <property type="molecule type" value="Genomic_DNA"/>
</dbReference>
<feature type="coiled-coil region" evidence="8">
    <location>
        <begin position="686"/>
        <end position="716"/>
    </location>
</feature>
<reference evidence="12" key="1">
    <citation type="submission" date="2019-05" db="EMBL/GenBank/DDBJ databases">
        <title>The de novo reference genome and transcriptome assemblies of the wild tomato species Solanum chilense.</title>
        <authorList>
            <person name="Stam R."/>
            <person name="Nosenko T."/>
            <person name="Hoerger A.C."/>
            <person name="Stephan W."/>
            <person name="Seidel M.A."/>
            <person name="Kuhn J.M.M."/>
            <person name="Haberer G."/>
            <person name="Tellier A."/>
        </authorList>
    </citation>
    <scope>NUCLEOTIDE SEQUENCE</scope>
    <source>
        <tissue evidence="12">Mature leaves</tissue>
    </source>
</reference>
<keyword evidence="8" id="KW-0175">Coiled coil</keyword>
<evidence type="ECO:0000313" key="12">
    <source>
        <dbReference type="EMBL" id="TMW96172.1"/>
    </source>
</evidence>
<evidence type="ECO:0000256" key="4">
    <source>
        <dbReference type="ARBA" id="ARBA00022490"/>
    </source>
</evidence>
<feature type="domain" description="TPX2 central" evidence="11">
    <location>
        <begin position="508"/>
        <end position="556"/>
    </location>
</feature>
<dbReference type="GO" id="GO:0060236">
    <property type="term" value="P:regulation of mitotic spindle organization"/>
    <property type="evidence" value="ECO:0007669"/>
    <property type="project" value="InterPro"/>
</dbReference>
<feature type="domain" description="TPX2 C-terminal" evidence="10">
    <location>
        <begin position="740"/>
        <end position="816"/>
    </location>
</feature>
<feature type="compositionally biased region" description="Polar residues" evidence="9">
    <location>
        <begin position="489"/>
        <end position="509"/>
    </location>
</feature>
<dbReference type="GO" id="GO:0005880">
    <property type="term" value="C:nuclear microtubule"/>
    <property type="evidence" value="ECO:0007669"/>
    <property type="project" value="TreeGrafter"/>
</dbReference>
<evidence type="ECO:0000259" key="10">
    <source>
        <dbReference type="Pfam" id="PF06886"/>
    </source>
</evidence>
<feature type="region of interest" description="Disordered" evidence="9">
    <location>
        <begin position="72"/>
        <end position="175"/>
    </location>
</feature>
<dbReference type="PANTHER" id="PTHR14326:SF44">
    <property type="entry name" value="TARGETING PROTEIN FOR XKLP2"/>
    <property type="match status" value="1"/>
</dbReference>
<dbReference type="Pfam" id="PF06886">
    <property type="entry name" value="TPX2"/>
    <property type="match status" value="1"/>
</dbReference>
<feature type="region of interest" description="Disordered" evidence="9">
    <location>
        <begin position="795"/>
        <end position="849"/>
    </location>
</feature>
<feature type="region of interest" description="Disordered" evidence="9">
    <location>
        <begin position="603"/>
        <end position="629"/>
    </location>
</feature>
<evidence type="ECO:0000256" key="6">
    <source>
        <dbReference type="ARBA" id="ARBA00023212"/>
    </source>
</evidence>
<dbReference type="GO" id="GO:0090307">
    <property type="term" value="P:mitotic spindle assembly"/>
    <property type="evidence" value="ECO:0007669"/>
    <property type="project" value="TreeGrafter"/>
</dbReference>
<proteinExistence type="inferred from homology"/>
<feature type="region of interest" description="Disordered" evidence="9">
    <location>
        <begin position="187"/>
        <end position="286"/>
    </location>
</feature>
<evidence type="ECO:0000256" key="2">
    <source>
        <dbReference type="ARBA" id="ARBA00004186"/>
    </source>
</evidence>
<dbReference type="AlphaFoldDB" id="A0A6N2BKU0"/>
<feature type="compositionally biased region" description="Low complexity" evidence="9">
    <location>
        <begin position="840"/>
        <end position="849"/>
    </location>
</feature>
<feature type="compositionally biased region" description="Polar residues" evidence="9">
    <location>
        <begin position="207"/>
        <end position="226"/>
    </location>
</feature>
<evidence type="ECO:0000256" key="1">
    <source>
        <dbReference type="ARBA" id="ARBA00004123"/>
    </source>
</evidence>
<comment type="similarity">
    <text evidence="3">Belongs to the TPX2 family.</text>
</comment>
<dbReference type="Pfam" id="PF12214">
    <property type="entry name" value="TPX2_importin"/>
    <property type="match status" value="2"/>
</dbReference>
<comment type="subcellular location">
    <subcellularLocation>
        <location evidence="2">Cytoplasm</location>
        <location evidence="2">Cytoskeleton</location>
        <location evidence="2">Spindle</location>
    </subcellularLocation>
    <subcellularLocation>
        <location evidence="1">Nucleus</location>
    </subcellularLocation>
</comment>
<evidence type="ECO:0000256" key="8">
    <source>
        <dbReference type="SAM" id="Coils"/>
    </source>
</evidence>
<accession>A0A6N2BKU0</accession>
<evidence type="ECO:0000256" key="7">
    <source>
        <dbReference type="ARBA" id="ARBA00023242"/>
    </source>
</evidence>
<feature type="region of interest" description="Disordered" evidence="9">
    <location>
        <begin position="489"/>
        <end position="540"/>
    </location>
</feature>
<name>A0A6N2BKU0_SOLCI</name>
<sequence length="849" mass="96420">MADLNSVVMDDDYEFSAPRFYDFINGETDEDKRKAELWFEISISYAPSPFMQRIKKSGRTIQLESLCDFTKDEELQDNTRPVAEPSSSVSREEVRSNGIEEPAAVLTSSGSKEEVNPNEIKEWAAEPASSGSKVELMPNEIKERAAESASSGSKVEVMPNGIEEHAAEPASSGSKVAVMPNEIEEPAAELASSGSKVEVMPKEITEESGSSLANLESVQQQSNVEEVSTPAPPMISQKSDEKTDSKKRQTAKKIASIIRNPSALKSKAHLQQSQLKKKSSNPASIRKQTIAKSVVGAHNLSQENQAIKRQKLEGGKSRQILNVKPQNLPHKIKVGIASSSSTLFSSTAEVHKQDRKMYVREPVAPFVSIAEIMKKFQSSTREMSLPRMSSSTTHDDPAGQMQRKHKLILTRPKEPEFVTAQRVRPTRVKSSAEQEEEMMAKIPKFKARPLNKKILEVPTLPTLPKSIPQLPEFKEFHLQTMARANQNAETSTVASIESTQSHQWKSSHLTAPKSPVLKTSLRARPPRIRSSKEMEKEELEKVPKFKARPLNKKIFESKGDLGMFCNTKRQVTVPQEFHFATDERIPPPANVADMLFDKLSLNSEPQNDKTIPRNTTPNPFHLSTEERGAEKERKLFTEILHKQIEEERSRMRKATPYPYTTDYPVIPPKPEPKRCTRPEPFQLESLVKHEQETWKQMEERQRMEEEEAKMRNFKAQPVLAEDPIPLPEKVRKPLTEVQDFKLNVDHRSLDRAEFDKKIKQKEVMHKRYREETESARMMEEEKALKQLRRTLVPHARPVPKFDHPFLPQKSSKQVTKPRSPKLQIVKRKERKTMACPYAPPSSSAAYQMR</sequence>
<keyword evidence="6" id="KW-0206">Cytoskeleton</keyword>
<protein>
    <recommendedName>
        <fullName evidence="13">TPX2 C-terminal domain-containing protein</fullName>
    </recommendedName>
</protein>
<keyword evidence="4" id="KW-0963">Cytoplasm</keyword>
<feature type="region of interest" description="Disordered" evidence="9">
    <location>
        <begin position="380"/>
        <end position="403"/>
    </location>
</feature>
<dbReference type="GO" id="GO:0005819">
    <property type="term" value="C:spindle"/>
    <property type="evidence" value="ECO:0007669"/>
    <property type="project" value="UniProtKB-SubCell"/>
</dbReference>
<organism evidence="12">
    <name type="scientific">Solanum chilense</name>
    <name type="common">Tomato</name>
    <name type="synonym">Lycopersicon chilense</name>
    <dbReference type="NCBI Taxonomy" id="4083"/>
    <lineage>
        <taxon>Eukaryota</taxon>
        <taxon>Viridiplantae</taxon>
        <taxon>Streptophyta</taxon>
        <taxon>Embryophyta</taxon>
        <taxon>Tracheophyta</taxon>
        <taxon>Spermatophyta</taxon>
        <taxon>Magnoliopsida</taxon>
        <taxon>eudicotyledons</taxon>
        <taxon>Gunneridae</taxon>
        <taxon>Pentapetalae</taxon>
        <taxon>asterids</taxon>
        <taxon>lamiids</taxon>
        <taxon>Solanales</taxon>
        <taxon>Solanaceae</taxon>
        <taxon>Solanoideae</taxon>
        <taxon>Solaneae</taxon>
        <taxon>Solanum</taxon>
        <taxon>Solanum subgen. Lycopersicon</taxon>
    </lineage>
</organism>
<evidence type="ECO:0000259" key="11">
    <source>
        <dbReference type="Pfam" id="PF12214"/>
    </source>
</evidence>
<feature type="compositionally biased region" description="Basic and acidic residues" evidence="9">
    <location>
        <begin position="238"/>
        <end position="247"/>
    </location>
</feature>
<dbReference type="InterPro" id="IPR027329">
    <property type="entry name" value="TPX2_C"/>
</dbReference>
<dbReference type="GO" id="GO:0030295">
    <property type="term" value="F:protein kinase activator activity"/>
    <property type="evidence" value="ECO:0007669"/>
    <property type="project" value="TreeGrafter"/>
</dbReference>
<feature type="compositionally biased region" description="Polar residues" evidence="9">
    <location>
        <begin position="269"/>
        <end position="286"/>
    </location>
</feature>
<evidence type="ECO:0000256" key="3">
    <source>
        <dbReference type="ARBA" id="ARBA00005885"/>
    </source>
</evidence>
<keyword evidence="5" id="KW-0493">Microtubule</keyword>
<dbReference type="PANTHER" id="PTHR14326">
    <property type="entry name" value="TARGETING PROTEIN FOR XKLP2"/>
    <property type="match status" value="1"/>
</dbReference>
<dbReference type="InterPro" id="IPR027330">
    <property type="entry name" value="TPX2_central_dom"/>
</dbReference>
<keyword evidence="7" id="KW-0539">Nucleus</keyword>
<feature type="compositionally biased region" description="Low complexity" evidence="9">
    <location>
        <begin position="80"/>
        <end position="89"/>
    </location>
</feature>
<evidence type="ECO:0008006" key="13">
    <source>
        <dbReference type="Google" id="ProtNLM"/>
    </source>
</evidence>
<evidence type="ECO:0000256" key="9">
    <source>
        <dbReference type="SAM" id="MobiDB-lite"/>
    </source>
</evidence>
<dbReference type="GO" id="GO:0008017">
    <property type="term" value="F:microtubule binding"/>
    <property type="evidence" value="ECO:0007669"/>
    <property type="project" value="TreeGrafter"/>
</dbReference>
<feature type="compositionally biased region" description="Basic and acidic residues" evidence="9">
    <location>
        <begin position="111"/>
        <end position="124"/>
    </location>
</feature>
<feature type="compositionally biased region" description="Polar residues" evidence="9">
    <location>
        <begin position="380"/>
        <end position="392"/>
    </location>
</feature>
<comment type="caution">
    <text evidence="12">The sequence shown here is derived from an EMBL/GenBank/DDBJ whole genome shotgun (WGS) entry which is preliminary data.</text>
</comment>
<feature type="compositionally biased region" description="Basic and acidic residues" evidence="9">
    <location>
        <begin position="530"/>
        <end position="540"/>
    </location>
</feature>
<evidence type="ECO:0000256" key="5">
    <source>
        <dbReference type="ARBA" id="ARBA00022701"/>
    </source>
</evidence>
<gene>
    <name evidence="12" type="ORF">EJD97_007786</name>
</gene>